<dbReference type="EMBL" id="VIVQ01000001">
    <property type="protein sequence ID" value="TWE12777.1"/>
    <property type="molecule type" value="Genomic_DNA"/>
</dbReference>
<feature type="domain" description="PPIase FKBP-type" evidence="8">
    <location>
        <begin position="102"/>
        <end position="190"/>
    </location>
</feature>
<dbReference type="PROSITE" id="PS50059">
    <property type="entry name" value="FKBP_PPIASE"/>
    <property type="match status" value="2"/>
</dbReference>
<reference evidence="9 10" key="1">
    <citation type="submission" date="2019-06" db="EMBL/GenBank/DDBJ databases">
        <title>Sequencing the genomes of 1000 actinobacteria strains.</title>
        <authorList>
            <person name="Klenk H.-P."/>
        </authorList>
    </citation>
    <scope>NUCLEOTIDE SEQUENCE [LARGE SCALE GENOMIC DNA]</scope>
    <source>
        <strain evidence="9 10">DSM 19560</strain>
    </source>
</reference>
<dbReference type="Proteomes" id="UP000318297">
    <property type="component" value="Unassembled WGS sequence"/>
</dbReference>
<dbReference type="InterPro" id="IPR001179">
    <property type="entry name" value="PPIase_FKBP_dom"/>
</dbReference>
<dbReference type="InterPro" id="IPR046357">
    <property type="entry name" value="PPIase_dom_sf"/>
</dbReference>
<feature type="signal peptide" evidence="7">
    <location>
        <begin position="1"/>
        <end position="29"/>
    </location>
</feature>
<name>A0A561EB16_9MICO</name>
<evidence type="ECO:0000256" key="4">
    <source>
        <dbReference type="ARBA" id="ARBA00023235"/>
    </source>
</evidence>
<dbReference type="GO" id="GO:0003755">
    <property type="term" value="F:peptidyl-prolyl cis-trans isomerase activity"/>
    <property type="evidence" value="ECO:0007669"/>
    <property type="project" value="UniProtKB-KW"/>
</dbReference>
<accession>A0A561EB16</accession>
<dbReference type="AlphaFoldDB" id="A0A561EB16"/>
<evidence type="ECO:0000256" key="3">
    <source>
        <dbReference type="ARBA" id="ARBA00023110"/>
    </source>
</evidence>
<evidence type="ECO:0000256" key="7">
    <source>
        <dbReference type="SAM" id="SignalP"/>
    </source>
</evidence>
<evidence type="ECO:0000313" key="9">
    <source>
        <dbReference type="EMBL" id="TWE12777.1"/>
    </source>
</evidence>
<dbReference type="PROSITE" id="PS51257">
    <property type="entry name" value="PROKAR_LIPOPROTEIN"/>
    <property type="match status" value="1"/>
</dbReference>
<proteinExistence type="predicted"/>
<dbReference type="PANTHER" id="PTHR10516">
    <property type="entry name" value="PEPTIDYL-PROLYL CIS-TRANS ISOMERASE"/>
    <property type="match status" value="1"/>
</dbReference>
<dbReference type="Pfam" id="PF00254">
    <property type="entry name" value="FKBP_C"/>
    <property type="match status" value="2"/>
</dbReference>
<keyword evidence="4 5" id="KW-0413">Isomerase</keyword>
<keyword evidence="10" id="KW-1185">Reference proteome</keyword>
<evidence type="ECO:0000259" key="8">
    <source>
        <dbReference type="PROSITE" id="PS50059"/>
    </source>
</evidence>
<feature type="domain" description="PPIase FKBP-type" evidence="8">
    <location>
        <begin position="246"/>
        <end position="344"/>
    </location>
</feature>
<feature type="compositionally biased region" description="Low complexity" evidence="6">
    <location>
        <begin position="27"/>
        <end position="52"/>
    </location>
</feature>
<dbReference type="PANTHER" id="PTHR10516:SF443">
    <property type="entry name" value="FK506-BINDING PROTEIN 59-RELATED"/>
    <property type="match status" value="1"/>
</dbReference>
<dbReference type="Gene3D" id="3.10.50.40">
    <property type="match status" value="2"/>
</dbReference>
<feature type="compositionally biased region" description="Polar residues" evidence="6">
    <location>
        <begin position="63"/>
        <end position="74"/>
    </location>
</feature>
<protein>
    <recommendedName>
        <fullName evidence="2 5">peptidylprolyl isomerase</fullName>
        <ecNumber evidence="2 5">5.2.1.8</ecNumber>
    </recommendedName>
</protein>
<gene>
    <name evidence="9" type="ORF">BKA23_1595</name>
</gene>
<feature type="region of interest" description="Disordered" evidence="6">
    <location>
        <begin position="27"/>
        <end position="77"/>
    </location>
</feature>
<dbReference type="EC" id="5.2.1.8" evidence="2 5"/>
<evidence type="ECO:0000256" key="1">
    <source>
        <dbReference type="ARBA" id="ARBA00000971"/>
    </source>
</evidence>
<sequence length="344" mass="34701">MRRFPVRLLALGVLPAALLAGCGSSKSNATGSSSSASTSASSSSSATTTSIAPQDVSPMSAIKVNNPNSSNPTITLGKKPFQVNKTTVDVLTKGTGATVGADQVAVVNYAVADGASGKMLTQTFTTPVPIYMKDPSQFPGLITALKNVKVGTAETVAIPPADGFGTSGNSTYGIAPTDTLVFYMKVTAATNPLVSGTDAAPKSGFPTVKMNGPASPATITMPDANPPKTLESQNLINGTGATVKKGQTLIVAYTGVVWVNGKAGTLFDSTGSRAGAPASFVIGEGQVITGWDKTLVGKKVGDRVLIVVPPADGYGSKGQTNSSGQTIIKGTDTIVFVVDILGVG</sequence>
<dbReference type="InterPro" id="IPR050689">
    <property type="entry name" value="FKBP-type_PPIase"/>
</dbReference>
<dbReference type="RefSeq" id="WP_145227023.1">
    <property type="nucleotide sequence ID" value="NZ_VIVQ01000001.1"/>
</dbReference>
<evidence type="ECO:0000313" key="10">
    <source>
        <dbReference type="Proteomes" id="UP000318297"/>
    </source>
</evidence>
<evidence type="ECO:0000256" key="5">
    <source>
        <dbReference type="PROSITE-ProRule" id="PRU00277"/>
    </source>
</evidence>
<keyword evidence="3 5" id="KW-0697">Rotamase</keyword>
<dbReference type="OrthoDB" id="25996at2"/>
<evidence type="ECO:0000256" key="2">
    <source>
        <dbReference type="ARBA" id="ARBA00013194"/>
    </source>
</evidence>
<comment type="catalytic activity">
    <reaction evidence="1 5">
        <text>[protein]-peptidylproline (omega=180) = [protein]-peptidylproline (omega=0)</text>
        <dbReference type="Rhea" id="RHEA:16237"/>
        <dbReference type="Rhea" id="RHEA-COMP:10747"/>
        <dbReference type="Rhea" id="RHEA-COMP:10748"/>
        <dbReference type="ChEBI" id="CHEBI:83833"/>
        <dbReference type="ChEBI" id="CHEBI:83834"/>
        <dbReference type="EC" id="5.2.1.8"/>
    </reaction>
</comment>
<dbReference type="SUPFAM" id="SSF54534">
    <property type="entry name" value="FKBP-like"/>
    <property type="match status" value="2"/>
</dbReference>
<organism evidence="9 10">
    <name type="scientific">Rudaeicoccus suwonensis</name>
    <dbReference type="NCBI Taxonomy" id="657409"/>
    <lineage>
        <taxon>Bacteria</taxon>
        <taxon>Bacillati</taxon>
        <taxon>Actinomycetota</taxon>
        <taxon>Actinomycetes</taxon>
        <taxon>Micrococcales</taxon>
        <taxon>Dermacoccaceae</taxon>
        <taxon>Rudaeicoccus</taxon>
    </lineage>
</organism>
<evidence type="ECO:0000256" key="6">
    <source>
        <dbReference type="SAM" id="MobiDB-lite"/>
    </source>
</evidence>
<keyword evidence="7" id="KW-0732">Signal</keyword>
<feature type="chain" id="PRO_5039320079" description="peptidylprolyl isomerase" evidence="7">
    <location>
        <begin position="30"/>
        <end position="344"/>
    </location>
</feature>
<comment type="caution">
    <text evidence="9">The sequence shown here is derived from an EMBL/GenBank/DDBJ whole genome shotgun (WGS) entry which is preliminary data.</text>
</comment>